<feature type="domain" description="SLC26A/SulP transporter" evidence="6">
    <location>
        <begin position="109"/>
        <end position="501"/>
    </location>
</feature>
<organism evidence="8 9">
    <name type="scientific">Zophobas morio</name>
    <dbReference type="NCBI Taxonomy" id="2755281"/>
    <lineage>
        <taxon>Eukaryota</taxon>
        <taxon>Metazoa</taxon>
        <taxon>Ecdysozoa</taxon>
        <taxon>Arthropoda</taxon>
        <taxon>Hexapoda</taxon>
        <taxon>Insecta</taxon>
        <taxon>Pterygota</taxon>
        <taxon>Neoptera</taxon>
        <taxon>Endopterygota</taxon>
        <taxon>Coleoptera</taxon>
        <taxon>Polyphaga</taxon>
        <taxon>Cucujiformia</taxon>
        <taxon>Tenebrionidae</taxon>
        <taxon>Zophobas</taxon>
    </lineage>
</organism>
<accession>A0AA38HW75</accession>
<evidence type="ECO:0000256" key="4">
    <source>
        <dbReference type="ARBA" id="ARBA00023136"/>
    </source>
</evidence>
<feature type="transmembrane region" description="Helical" evidence="5">
    <location>
        <begin position="183"/>
        <end position="206"/>
    </location>
</feature>
<dbReference type="Gene3D" id="3.30.750.24">
    <property type="entry name" value="STAS domain"/>
    <property type="match status" value="1"/>
</dbReference>
<feature type="transmembrane region" description="Helical" evidence="5">
    <location>
        <begin position="259"/>
        <end position="279"/>
    </location>
</feature>
<dbReference type="InterPro" id="IPR001902">
    <property type="entry name" value="SLC26A/SulP_fam"/>
</dbReference>
<dbReference type="EMBL" id="JALNTZ010000007">
    <property type="protein sequence ID" value="KAJ3645328.1"/>
    <property type="molecule type" value="Genomic_DNA"/>
</dbReference>
<dbReference type="GO" id="GO:0055085">
    <property type="term" value="P:transmembrane transport"/>
    <property type="evidence" value="ECO:0007669"/>
    <property type="project" value="InterPro"/>
</dbReference>
<evidence type="ECO:0000256" key="3">
    <source>
        <dbReference type="ARBA" id="ARBA00022989"/>
    </source>
</evidence>
<keyword evidence="2 5" id="KW-0812">Transmembrane</keyword>
<evidence type="ECO:0000259" key="7">
    <source>
        <dbReference type="Pfam" id="PF01740"/>
    </source>
</evidence>
<dbReference type="InterPro" id="IPR011547">
    <property type="entry name" value="SLC26A/SulP_dom"/>
</dbReference>
<evidence type="ECO:0000313" key="8">
    <source>
        <dbReference type="EMBL" id="KAJ3645328.1"/>
    </source>
</evidence>
<dbReference type="FunFam" id="3.30.750.24:FF:000028">
    <property type="entry name" value="Sulfate transporter, putative"/>
    <property type="match status" value="1"/>
</dbReference>
<feature type="transmembrane region" description="Helical" evidence="5">
    <location>
        <begin position="472"/>
        <end position="489"/>
    </location>
</feature>
<feature type="transmembrane region" description="Helical" evidence="5">
    <location>
        <begin position="447"/>
        <end position="466"/>
    </location>
</feature>
<dbReference type="Pfam" id="PF01740">
    <property type="entry name" value="STAS"/>
    <property type="match status" value="1"/>
</dbReference>
<dbReference type="AlphaFoldDB" id="A0AA38HW75"/>
<feature type="transmembrane region" description="Helical" evidence="5">
    <location>
        <begin position="501"/>
        <end position="532"/>
    </location>
</feature>
<keyword evidence="3 5" id="KW-1133">Transmembrane helix</keyword>
<reference evidence="8" key="1">
    <citation type="journal article" date="2023" name="G3 (Bethesda)">
        <title>Whole genome assemblies of Zophobas morio and Tenebrio molitor.</title>
        <authorList>
            <person name="Kaur S."/>
            <person name="Stinson S.A."/>
            <person name="diCenzo G.C."/>
        </authorList>
    </citation>
    <scope>NUCLEOTIDE SEQUENCE</scope>
    <source>
        <strain evidence="8">QUZm001</strain>
    </source>
</reference>
<proteinExistence type="predicted"/>
<dbReference type="GO" id="GO:0016020">
    <property type="term" value="C:membrane"/>
    <property type="evidence" value="ECO:0007669"/>
    <property type="project" value="UniProtKB-SubCell"/>
</dbReference>
<dbReference type="CDD" id="cd07042">
    <property type="entry name" value="STAS_SulP_like_sulfate_transporter"/>
    <property type="match status" value="1"/>
</dbReference>
<keyword evidence="4 5" id="KW-0472">Membrane</keyword>
<evidence type="ECO:0000256" key="2">
    <source>
        <dbReference type="ARBA" id="ARBA00022692"/>
    </source>
</evidence>
<evidence type="ECO:0000313" key="9">
    <source>
        <dbReference type="Proteomes" id="UP001168821"/>
    </source>
</evidence>
<dbReference type="InterPro" id="IPR002645">
    <property type="entry name" value="STAS_dom"/>
</dbReference>
<evidence type="ECO:0008006" key="10">
    <source>
        <dbReference type="Google" id="ProtNLM"/>
    </source>
</evidence>
<feature type="domain" description="STAS" evidence="7">
    <location>
        <begin position="546"/>
        <end position="633"/>
    </location>
</feature>
<evidence type="ECO:0000256" key="5">
    <source>
        <dbReference type="SAM" id="Phobius"/>
    </source>
</evidence>
<dbReference type="SUPFAM" id="SSF52091">
    <property type="entry name" value="SpoIIaa-like"/>
    <property type="match status" value="1"/>
</dbReference>
<comment type="caution">
    <text evidence="8">The sequence shown here is derived from an EMBL/GenBank/DDBJ whole genome shotgun (WGS) entry which is preliminary data.</text>
</comment>
<name>A0AA38HW75_9CUCU</name>
<comment type="subcellular location">
    <subcellularLocation>
        <location evidence="1">Membrane</location>
        <topology evidence="1">Multi-pass membrane protein</topology>
    </subcellularLocation>
</comment>
<gene>
    <name evidence="8" type="ORF">Zmor_022994</name>
</gene>
<feature type="transmembrane region" description="Helical" evidence="5">
    <location>
        <begin position="111"/>
        <end position="129"/>
    </location>
</feature>
<dbReference type="PANTHER" id="PTHR11814">
    <property type="entry name" value="SULFATE TRANSPORTER"/>
    <property type="match status" value="1"/>
</dbReference>
<sequence length="663" mass="72226">MHLQNDDHRFMNVMKTESDLMGEGGGGYDNLGSTSQRSSTTIVDIEKRNQFKGSDDFILIPNDESPSTTQEIKAWVKRKVQLTCTKKMLHRRLPILDWLPKYDSNCAIGDLVAGITVGLTIIPQALAYANVAGLPAQYGLYSSFLGCFIYIFFGSCKDVPMGPTAIAALLTYQAVNGRGPEHAILLCCLTGLVQILMGIFGLGFLIDFVSGPVSSGFTSAVALIIVTSQIKDVLGITASGGTFIQTWTSIFNDIHNTNVWDTVFGITCIAVLLIMRIVAKLKIGPSDTDIPLTKFQIVVNKTLWLIGTSRNAILVVVCGFIGYSFCQNGDPPFKVIGYVPAGLPSVQVPPFGYTEDKNGTTITHDLWDMMSNLGSGIVVVPLIGLLEDIAICKAFANGKSVDATQELLAVGLSNVANSFVQAFPGSGSLSRSAVNNSSGVRTPLGGLYTAVLVIVALLFFTPSFYYIPKSCLAAIIIAAVVFMVEVKVVKPMWRTKKSDLIPGLATFVACLALPLEYGILIGIGINLMFILYHAARPKISVEKLTSHEGVEYLMLTPDRCLIFPSVDYVRNLVTKHSIRQGIPVVIDCSHIYGADYTAATVIEILTQDFAARDQPLFFYNLKPSVSSVFEGLSPKEFVVYYNQEEIDELLKNKAYMKKQIFNI</sequence>
<dbReference type="InterPro" id="IPR036513">
    <property type="entry name" value="STAS_dom_sf"/>
</dbReference>
<evidence type="ECO:0000259" key="6">
    <source>
        <dbReference type="Pfam" id="PF00916"/>
    </source>
</evidence>
<evidence type="ECO:0000256" key="1">
    <source>
        <dbReference type="ARBA" id="ARBA00004141"/>
    </source>
</evidence>
<keyword evidence="9" id="KW-1185">Reference proteome</keyword>
<dbReference type="Proteomes" id="UP001168821">
    <property type="component" value="Unassembled WGS sequence"/>
</dbReference>
<protein>
    <recommendedName>
        <fullName evidence="10">Sodium-independent sulfate anion transporter</fullName>
    </recommendedName>
</protein>
<dbReference type="Pfam" id="PF00916">
    <property type="entry name" value="Sulfate_transp"/>
    <property type="match status" value="1"/>
</dbReference>